<dbReference type="KEGG" id="ccot:CCAX7_25010"/>
<sequence length="239" mass="26127">MRANNAVKNVVLVHGPFADGSIWRKVISRLQEGGYYVTAVQLPLTSLKEDVAITRHIVSMQHGSVILVGHSYGGAVITEAGDEANVAGLVYIAAFAPDEGETLGDLIHRYATAPGFGHLRTDDHGFTWIVTEAFPQYFAGDIPDAEARVLAAVQHPWKVPGNRIVQPSWRSKPSWFQISEDDLMINPDLQRFLSQRMGAKTTSLVSSHAAMVSHPEETAQCIIEAAQSAQTKKSTRRTP</sequence>
<dbReference type="OrthoDB" id="9814966at2"/>
<gene>
    <name evidence="1" type="ORF">CCAX7_25010</name>
</gene>
<dbReference type="PANTHER" id="PTHR37017:SF11">
    <property type="entry name" value="ESTERASE_LIPASE_THIOESTERASE DOMAIN-CONTAINING PROTEIN"/>
    <property type="match status" value="1"/>
</dbReference>
<reference evidence="1 2" key="1">
    <citation type="journal article" date="2019" name="Int. J. Syst. Evol. Microbiol.">
        <title>Capsulimonas corticalis gen. nov., sp. nov., an aerobic capsulated bacterium, of a novel bacterial order, Capsulimonadales ord. nov., of the class Armatimonadia of the phylum Armatimonadetes.</title>
        <authorList>
            <person name="Li J."/>
            <person name="Kudo C."/>
            <person name="Tonouchi A."/>
        </authorList>
    </citation>
    <scope>NUCLEOTIDE SEQUENCE [LARGE SCALE GENOMIC DNA]</scope>
    <source>
        <strain evidence="1 2">AX-7</strain>
    </source>
</reference>
<name>A0A402CVL7_9BACT</name>
<dbReference type="InterPro" id="IPR029058">
    <property type="entry name" value="AB_hydrolase_fold"/>
</dbReference>
<dbReference type="Proteomes" id="UP000287394">
    <property type="component" value="Chromosome"/>
</dbReference>
<accession>A0A402CVL7</accession>
<dbReference type="SUPFAM" id="SSF53474">
    <property type="entry name" value="alpha/beta-Hydrolases"/>
    <property type="match status" value="1"/>
</dbReference>
<dbReference type="InterPro" id="IPR000073">
    <property type="entry name" value="AB_hydrolase_1"/>
</dbReference>
<dbReference type="GO" id="GO:0016787">
    <property type="term" value="F:hydrolase activity"/>
    <property type="evidence" value="ECO:0007669"/>
    <property type="project" value="UniProtKB-KW"/>
</dbReference>
<evidence type="ECO:0000313" key="1">
    <source>
        <dbReference type="EMBL" id="BDI30450.1"/>
    </source>
</evidence>
<keyword evidence="1" id="KW-0378">Hydrolase</keyword>
<dbReference type="Gene3D" id="3.40.50.1820">
    <property type="entry name" value="alpha/beta hydrolase"/>
    <property type="match status" value="1"/>
</dbReference>
<dbReference type="Pfam" id="PF12697">
    <property type="entry name" value="Abhydrolase_6"/>
    <property type="match status" value="1"/>
</dbReference>
<dbReference type="EMBL" id="AP025739">
    <property type="protein sequence ID" value="BDI30450.1"/>
    <property type="molecule type" value="Genomic_DNA"/>
</dbReference>
<dbReference type="InterPro" id="IPR052897">
    <property type="entry name" value="Sec-Metab_Biosynth_Hydrolase"/>
</dbReference>
<dbReference type="PANTHER" id="PTHR37017">
    <property type="entry name" value="AB HYDROLASE-1 DOMAIN-CONTAINING PROTEIN-RELATED"/>
    <property type="match status" value="1"/>
</dbReference>
<keyword evidence="2" id="KW-1185">Reference proteome</keyword>
<organism evidence="1 2">
    <name type="scientific">Capsulimonas corticalis</name>
    <dbReference type="NCBI Taxonomy" id="2219043"/>
    <lineage>
        <taxon>Bacteria</taxon>
        <taxon>Bacillati</taxon>
        <taxon>Armatimonadota</taxon>
        <taxon>Armatimonadia</taxon>
        <taxon>Capsulimonadales</taxon>
        <taxon>Capsulimonadaceae</taxon>
        <taxon>Capsulimonas</taxon>
    </lineage>
</organism>
<dbReference type="AlphaFoldDB" id="A0A402CVL7"/>
<dbReference type="RefSeq" id="WP_119321405.1">
    <property type="nucleotide sequence ID" value="NZ_AP025739.1"/>
</dbReference>
<evidence type="ECO:0000313" key="2">
    <source>
        <dbReference type="Proteomes" id="UP000287394"/>
    </source>
</evidence>
<protein>
    <submittedName>
        <fullName evidence="1">Alpha/beta hydrolase</fullName>
    </submittedName>
</protein>
<proteinExistence type="predicted"/>